<feature type="non-terminal residue" evidence="1">
    <location>
        <position position="539"/>
    </location>
</feature>
<dbReference type="InterPro" id="IPR017850">
    <property type="entry name" value="Alkaline_phosphatase_core_sf"/>
</dbReference>
<dbReference type="PANTHER" id="PTHR10151">
    <property type="entry name" value="ECTONUCLEOTIDE PYROPHOSPHATASE/PHOSPHODIESTERASE"/>
    <property type="match status" value="1"/>
</dbReference>
<evidence type="ECO:0000313" key="1">
    <source>
        <dbReference type="EMBL" id="RLE08118.1"/>
    </source>
</evidence>
<dbReference type="AlphaFoldDB" id="A0A497E337"/>
<dbReference type="Pfam" id="PF01663">
    <property type="entry name" value="Phosphodiest"/>
    <property type="match status" value="2"/>
</dbReference>
<dbReference type="SUPFAM" id="SSF53649">
    <property type="entry name" value="Alkaline phosphatase-like"/>
    <property type="match status" value="1"/>
</dbReference>
<dbReference type="PANTHER" id="PTHR10151:SF120">
    <property type="entry name" value="BIS(5'-ADENOSYL)-TRIPHOSPHATASE"/>
    <property type="match status" value="1"/>
</dbReference>
<sequence>MKKAKKLILIGIDSLMLKRIDKFRAEGLLPAIGKLMDEGITSLAYPELPTYTPTNWTTIATGATPATHGIWGWVFDSRQCKAEQIWTAAERGGKKSIILRYPGGWPPTIKDGVVMETGVPNTSPWVMSYCKAYSTRPLRRVYGGMHGQRLTPVKLERPRPASGWKSLPESNRPPLESSMLIEPIKPGKPLELYVLILASSSSGYDTVLITNERSAKSQLAQLRLGEWSNFIKVRLALDEGEEEGFFRVKLLELSPDADILTLYRSQVHSSRGFIYPEEVNKELIDLLGPYLDNPSRLPLALGWHDQYFDDLDYHVNWLCDAAEHLMSRYHWDLFFIQCHCPDYIEHECMGGIDPTSGRYKESEAKRWWDIYRRAYSKMDYMVGRLCAQADEDTLVALVSDHGHVMQNKQVLVLNALVNEGLVVVDESGNLVKSKSKVIPVHPIFLALNDEIVKPSDRRFLINKTIDVLYSIKDELSGVRPISLALKREEAGIIGLNSDKIPGEVIFEVEGGYGVNFHFYPDKGSELIVEPDPQFGVWGG</sequence>
<evidence type="ECO:0000313" key="2">
    <source>
        <dbReference type="Proteomes" id="UP000279422"/>
    </source>
</evidence>
<name>A0A497E337_UNCAE</name>
<proteinExistence type="predicted"/>
<dbReference type="GO" id="GO:0016787">
    <property type="term" value="F:hydrolase activity"/>
    <property type="evidence" value="ECO:0007669"/>
    <property type="project" value="UniProtKB-ARBA"/>
</dbReference>
<accession>A0A497E337</accession>
<comment type="caution">
    <text evidence="1">The sequence shown here is derived from an EMBL/GenBank/DDBJ whole genome shotgun (WGS) entry which is preliminary data.</text>
</comment>
<dbReference type="EMBL" id="QMPZ01000117">
    <property type="protein sequence ID" value="RLE08118.1"/>
    <property type="molecule type" value="Genomic_DNA"/>
</dbReference>
<organism evidence="1 2">
    <name type="scientific">Aerophobetes bacterium</name>
    <dbReference type="NCBI Taxonomy" id="2030807"/>
    <lineage>
        <taxon>Bacteria</taxon>
        <taxon>Candidatus Aerophobota</taxon>
    </lineage>
</organism>
<dbReference type="InterPro" id="IPR002591">
    <property type="entry name" value="Phosphodiest/P_Trfase"/>
</dbReference>
<reference evidence="1 2" key="1">
    <citation type="submission" date="2018-06" db="EMBL/GenBank/DDBJ databases">
        <title>Extensive metabolic versatility and redundancy in microbially diverse, dynamic hydrothermal sediments.</title>
        <authorList>
            <person name="Dombrowski N."/>
            <person name="Teske A."/>
            <person name="Baker B.J."/>
        </authorList>
    </citation>
    <scope>NUCLEOTIDE SEQUENCE [LARGE SCALE GENOMIC DNA]</scope>
    <source>
        <strain evidence="1">B47_G16</strain>
    </source>
</reference>
<dbReference type="Gene3D" id="3.40.720.10">
    <property type="entry name" value="Alkaline Phosphatase, subunit A"/>
    <property type="match status" value="2"/>
</dbReference>
<evidence type="ECO:0008006" key="3">
    <source>
        <dbReference type="Google" id="ProtNLM"/>
    </source>
</evidence>
<gene>
    <name evidence="1" type="ORF">DRJ00_06880</name>
</gene>
<protein>
    <recommendedName>
        <fullName evidence="3">Phosphodiesterase</fullName>
    </recommendedName>
</protein>
<dbReference type="Proteomes" id="UP000279422">
    <property type="component" value="Unassembled WGS sequence"/>
</dbReference>